<feature type="compositionally biased region" description="Low complexity" evidence="12">
    <location>
        <begin position="121"/>
        <end position="136"/>
    </location>
</feature>
<feature type="transmembrane region" description="Helical" evidence="13">
    <location>
        <begin position="1377"/>
        <end position="1398"/>
    </location>
</feature>
<evidence type="ECO:0000259" key="14">
    <source>
        <dbReference type="Pfam" id="PF00324"/>
    </source>
</evidence>
<dbReference type="Pfam" id="PF00324">
    <property type="entry name" value="AA_permease"/>
    <property type="match status" value="1"/>
</dbReference>
<feature type="compositionally biased region" description="Gly residues" evidence="12">
    <location>
        <begin position="1418"/>
        <end position="1434"/>
    </location>
</feature>
<keyword evidence="3" id="KW-0813">Transport</keyword>
<evidence type="ECO:0000256" key="4">
    <source>
        <dbReference type="ARBA" id="ARBA00022475"/>
    </source>
</evidence>
<feature type="compositionally biased region" description="Basic and acidic residues" evidence="12">
    <location>
        <begin position="941"/>
        <end position="952"/>
    </location>
</feature>
<feature type="compositionally biased region" description="Basic and acidic residues" evidence="12">
    <location>
        <begin position="900"/>
        <end position="918"/>
    </location>
</feature>
<dbReference type="Pfam" id="PF01532">
    <property type="entry name" value="Glyco_hydro_47"/>
    <property type="match status" value="1"/>
</dbReference>
<keyword evidence="11" id="KW-0378">Hydrolase</keyword>
<gene>
    <name evidence="15" type="ORF">B0H64DRAFT_351896</name>
</gene>
<evidence type="ECO:0000313" key="15">
    <source>
        <dbReference type="EMBL" id="KAK3300349.1"/>
    </source>
</evidence>
<dbReference type="InterPro" id="IPR036026">
    <property type="entry name" value="Seven-hairpin_glycosidases"/>
</dbReference>
<evidence type="ECO:0000256" key="13">
    <source>
        <dbReference type="SAM" id="Phobius"/>
    </source>
</evidence>
<dbReference type="InterPro" id="IPR012341">
    <property type="entry name" value="6hp_glycosidase-like_sf"/>
</dbReference>
<comment type="subcellular location">
    <subcellularLocation>
        <location evidence="1">Cell membrane</location>
        <topology evidence="1">Multi-pass membrane protein</topology>
    </subcellularLocation>
</comment>
<feature type="transmembrane region" description="Helical" evidence="13">
    <location>
        <begin position="239"/>
        <end position="257"/>
    </location>
</feature>
<dbReference type="InterPro" id="IPR001382">
    <property type="entry name" value="Glyco_hydro_47"/>
</dbReference>
<evidence type="ECO:0000256" key="8">
    <source>
        <dbReference type="ARBA" id="ARBA00023136"/>
    </source>
</evidence>
<feature type="region of interest" description="Disordered" evidence="12">
    <location>
        <begin position="786"/>
        <end position="819"/>
    </location>
</feature>
<keyword evidence="5 13" id="KW-0812">Transmembrane</keyword>
<protein>
    <recommendedName>
        <fullName evidence="11">alpha-1,2-Mannosidase</fullName>
        <ecNumber evidence="11">3.2.1.-</ecNumber>
    </recommendedName>
</protein>
<feature type="transmembrane region" description="Helical" evidence="13">
    <location>
        <begin position="1011"/>
        <end position="1029"/>
    </location>
</feature>
<keyword evidence="10" id="KW-1015">Disulfide bond</keyword>
<feature type="active site" description="Proton donor" evidence="9">
    <location>
        <position position="644"/>
    </location>
</feature>
<sequence length="1528" mass="166991">MNVRDPFNLRNGSLNRPPIATWKSNRSYQAQNNNNNFSPLHQIIRTAATATQSAAAELRDKASEAVQSAQHALTETASSGNPLDIDLEKAGPKPNKSNKHEHHHQHKPTPAANGPAPPRSTPNNNTSAPAATAATARGAQPDEDMSFAVPKNVPSFTNPQRQLEDHVWGAAASSASSRQRSTGAAGAAASLVGGVQDLLGGGNGRGAALPMYKDKPYMYPPGAHGAGWRRPLYRRKRSCGLLVVVLVGLVWWTGMFAGQKQRAVGKLGQWGWLGDEVGGKGTVDWGERRERVVEAMELSWDAYERYAWGKDEFHPETKTGRYMAPKGLGWIIIDSLDTLMIMNLTSRLTHAREWLATSLTWDQDQDVNTFETTIRMLGGLLSAHYLSTEYPDLAPIPDDDPGKPGEDLYLEKAKDLADRLVAAFDSPSGVPYASVNLAKYKGIVSHADMGASSTAETTTLQLELKYLAKLTGEKDYWDKAEQVMKLVDDNGAKDGLVPIFIYATTGKFQGANIRLGSRGDSYYEYLIKQYLQTNKKEPVYQEMWREAMQGVRKHLITYTEPSQFTIIGERPSGLDGALSPKMDHLVCFMPGTIALGATGGLTEKEARKLPTWTEQDEADMQLARELMHTCWGMYKYMATGLAAEITYFNIGNPPLPESAAHKAPEEFDPDPEAAWRKDFDVRPFDSHNLQRPETVESLLYMWRITGDVRYREWGWEMFKSFANYTAVADNGGFTSLSNANKIPPVTRNNMESFWLAETLKAHQLVRSSASYSGGFDRYRHTYREIPQSKRLEGKRHTRPGTVATRTEPGNPTLGPSRPSLLLTLISSHSPSHPLPSLNSPVAEWPIGSQLSQSRPSAMPSARDLEMADLRPKEDSFAQGSVLSMQNASSYSRNSSSNPEQDGHPIRRWLDTFRRDPGRHVTPASVMHTAEDRRRASMATRPSDETRPSLERRGRSRSHYFDMHAANVGTANTLLSRELKGRHLQMIAIGGSIGTGLFVASGKALHTGGPAAVLIAYLFVGCMLYCTVQALGELAVTFPVAGSFSAYSTRFLDPAWGFAMGWNYAMQWLVVLPLEIIAASITVGYWNSNLDRSIFITIFLFAIVIINLFGVKGYGEAEFVFAIIKITAVIGFILLGIVINIGGFPDDGYIGGRYWQVPGAFNNGFKGLCAVFVTAAFAFTGTELVGLAAAETANPRRSLPTAIKQVFWRITLFYIVSLTLIGLLVPHNHPRLLGAKSAADASASPFVIAIESAGIAILPGVMNSVILVAVISVGNSAVFGSSRTLAALADQRQAPAILGYVDRRGRPLVAILVASALGLLGYLADLDAQSDVLNWLLAVSGLSSVFTWGSICLAHIRFRRAWRAKGRDKRHLAFRSQVGVAGSWIGLALNVLVLLAQFWTAAWPIPHPAPSSSGKATTLGGGSGGDGDGDGSMMGAAGGVAEGNGGAAVVPIAAGRDVAQNFFLQYLCAPIVLAFYVSYKLWFRTRVVRVADMDVDTGRRDFNLPILISREVDEKRGMPRWKRLYKFLC</sequence>
<feature type="transmembrane region" description="Helical" evidence="13">
    <location>
        <begin position="1335"/>
        <end position="1357"/>
    </location>
</feature>
<feature type="transmembrane region" description="Helical" evidence="13">
    <location>
        <begin position="1063"/>
        <end position="1085"/>
    </location>
</feature>
<feature type="active site" description="Proton donor" evidence="9">
    <location>
        <position position="371"/>
    </location>
</feature>
<dbReference type="InterPro" id="IPR004841">
    <property type="entry name" value="AA-permease/SLC12A_dom"/>
</dbReference>
<dbReference type="PROSITE" id="PS00218">
    <property type="entry name" value="AMINO_ACID_PERMEASE_1"/>
    <property type="match status" value="1"/>
</dbReference>
<dbReference type="RefSeq" id="XP_062663863.1">
    <property type="nucleotide sequence ID" value="XM_062801477.1"/>
</dbReference>
<feature type="transmembrane region" description="Helical" evidence="13">
    <location>
        <begin position="1121"/>
        <end position="1143"/>
    </location>
</feature>
<comment type="caution">
    <text evidence="15">The sequence shown here is derived from an EMBL/GenBank/DDBJ whole genome shotgun (WGS) entry which is preliminary data.</text>
</comment>
<evidence type="ECO:0000256" key="5">
    <source>
        <dbReference type="ARBA" id="ARBA00022692"/>
    </source>
</evidence>
<feature type="active site" evidence="9">
    <location>
        <position position="693"/>
    </location>
</feature>
<feature type="transmembrane region" description="Helical" evidence="13">
    <location>
        <begin position="982"/>
        <end position="999"/>
    </location>
</feature>
<keyword evidence="6" id="KW-0029">Amino-acid transport</keyword>
<evidence type="ECO:0000256" key="11">
    <source>
        <dbReference type="RuleBase" id="RU361193"/>
    </source>
</evidence>
<keyword evidence="7 13" id="KW-1133">Transmembrane helix</keyword>
<keyword evidence="16" id="KW-1185">Reference proteome</keyword>
<evidence type="ECO:0000256" key="2">
    <source>
        <dbReference type="ARBA" id="ARBA00007658"/>
    </source>
</evidence>
<evidence type="ECO:0000256" key="10">
    <source>
        <dbReference type="PIRSR" id="PIRSR601382-3"/>
    </source>
</evidence>
<dbReference type="InterPro" id="IPR004840">
    <property type="entry name" value="Amino_acid_permease_CS"/>
</dbReference>
<evidence type="ECO:0000256" key="6">
    <source>
        <dbReference type="ARBA" id="ARBA00022970"/>
    </source>
</evidence>
<dbReference type="EC" id="3.2.1.-" evidence="11"/>
<feature type="disulfide bond" evidence="10">
    <location>
        <begin position="587"/>
        <end position="630"/>
    </location>
</feature>
<dbReference type="NCBIfam" id="TIGR00913">
    <property type="entry name" value="2A0310"/>
    <property type="match status" value="1"/>
</dbReference>
<keyword evidence="8 13" id="KW-0472">Membrane</keyword>
<dbReference type="SUPFAM" id="SSF48225">
    <property type="entry name" value="Seven-hairpin glycosidases"/>
    <property type="match status" value="1"/>
</dbReference>
<dbReference type="GO" id="GO:0005975">
    <property type="term" value="P:carbohydrate metabolic process"/>
    <property type="evidence" value="ECO:0007669"/>
    <property type="project" value="InterPro"/>
</dbReference>
<keyword evidence="4" id="KW-1003">Cell membrane</keyword>
<dbReference type="Gene3D" id="1.50.10.10">
    <property type="match status" value="1"/>
</dbReference>
<dbReference type="FunFam" id="1.20.1740.10:FF:000017">
    <property type="entry name" value="Amino acid permease"/>
    <property type="match status" value="1"/>
</dbReference>
<feature type="compositionally biased region" description="Polar residues" evidence="12">
    <location>
        <begin position="65"/>
        <end position="81"/>
    </location>
</feature>
<feature type="region of interest" description="Disordered" evidence="12">
    <location>
        <begin position="884"/>
        <end position="955"/>
    </location>
</feature>
<dbReference type="GO" id="GO:0005886">
    <property type="term" value="C:plasma membrane"/>
    <property type="evidence" value="ECO:0007669"/>
    <property type="project" value="UniProtKB-SubCell"/>
</dbReference>
<dbReference type="InterPro" id="IPR050524">
    <property type="entry name" value="APC_YAT"/>
</dbReference>
<feature type="compositionally biased region" description="Basic residues" evidence="12">
    <location>
        <begin position="96"/>
        <end position="107"/>
    </location>
</feature>
<feature type="active site" evidence="9">
    <location>
        <position position="520"/>
    </location>
</feature>
<dbReference type="GO" id="GO:0005509">
    <property type="term" value="F:calcium ion binding"/>
    <property type="evidence" value="ECO:0007669"/>
    <property type="project" value="InterPro"/>
</dbReference>
<feature type="transmembrane region" description="Helical" evidence="13">
    <location>
        <begin position="1245"/>
        <end position="1272"/>
    </location>
</feature>
<dbReference type="Gene3D" id="1.20.1740.10">
    <property type="entry name" value="Amino acid/polyamine transporter I"/>
    <property type="match status" value="1"/>
</dbReference>
<evidence type="ECO:0000256" key="7">
    <source>
        <dbReference type="ARBA" id="ARBA00022989"/>
    </source>
</evidence>
<dbReference type="GeneID" id="87838425"/>
<dbReference type="PANTHER" id="PTHR43341">
    <property type="entry name" value="AMINO ACID PERMEASE"/>
    <property type="match status" value="1"/>
</dbReference>
<dbReference type="Proteomes" id="UP001278766">
    <property type="component" value="Unassembled WGS sequence"/>
</dbReference>
<dbReference type="PRINTS" id="PR00747">
    <property type="entry name" value="GLYHDRLASE47"/>
</dbReference>
<feature type="region of interest" description="Disordered" evidence="12">
    <location>
        <begin position="55"/>
        <end position="159"/>
    </location>
</feature>
<evidence type="ECO:0000313" key="16">
    <source>
        <dbReference type="Proteomes" id="UP001278766"/>
    </source>
</evidence>
<feature type="transmembrane region" description="Helical" evidence="13">
    <location>
        <begin position="1205"/>
        <end position="1225"/>
    </location>
</feature>
<dbReference type="InterPro" id="IPR004762">
    <property type="entry name" value="Amino_acid_permease_fungi"/>
</dbReference>
<reference evidence="15" key="2">
    <citation type="submission" date="2023-06" db="EMBL/GenBank/DDBJ databases">
        <authorList>
            <consortium name="Lawrence Berkeley National Laboratory"/>
            <person name="Haridas S."/>
            <person name="Hensen N."/>
            <person name="Bonometti L."/>
            <person name="Westerberg I."/>
            <person name="Brannstrom I.O."/>
            <person name="Guillou S."/>
            <person name="Cros-Aarteil S."/>
            <person name="Calhoun S."/>
            <person name="Kuo A."/>
            <person name="Mondo S."/>
            <person name="Pangilinan J."/>
            <person name="Riley R."/>
            <person name="Labutti K."/>
            <person name="Andreopoulos B."/>
            <person name="Lipzen A."/>
            <person name="Chen C."/>
            <person name="Yanf M."/>
            <person name="Daum C."/>
            <person name="Ng V."/>
            <person name="Clum A."/>
            <person name="Steindorff A."/>
            <person name="Ohm R."/>
            <person name="Martin F."/>
            <person name="Silar P."/>
            <person name="Natvig D."/>
            <person name="Lalanne C."/>
            <person name="Gautier V."/>
            <person name="Ament-Velasquez S.L."/>
            <person name="Kruys A."/>
            <person name="Hutchinson M.I."/>
            <person name="Powell A.J."/>
            <person name="Barry K."/>
            <person name="Miller A.N."/>
            <person name="Grigoriev I.V."/>
            <person name="Debuchy R."/>
            <person name="Gladieux P."/>
            <person name="Thoren M.H."/>
            <person name="Johannesson H."/>
        </authorList>
    </citation>
    <scope>NUCLEOTIDE SEQUENCE</scope>
    <source>
        <strain evidence="15">CBS 168.71</strain>
    </source>
</reference>
<feature type="transmembrane region" description="Helical" evidence="13">
    <location>
        <begin position="1462"/>
        <end position="1482"/>
    </location>
</feature>
<evidence type="ECO:0000256" key="9">
    <source>
        <dbReference type="PIRSR" id="PIRSR601382-1"/>
    </source>
</evidence>
<feature type="region of interest" description="Disordered" evidence="12">
    <location>
        <begin position="1409"/>
        <end position="1434"/>
    </location>
</feature>
<feature type="domain" description="Amino acid permease/ SLC12A" evidence="14">
    <location>
        <begin position="982"/>
        <end position="1407"/>
    </location>
</feature>
<proteinExistence type="inferred from homology"/>
<organism evidence="15 16">
    <name type="scientific">Chaetomium fimeti</name>
    <dbReference type="NCBI Taxonomy" id="1854472"/>
    <lineage>
        <taxon>Eukaryota</taxon>
        <taxon>Fungi</taxon>
        <taxon>Dikarya</taxon>
        <taxon>Ascomycota</taxon>
        <taxon>Pezizomycotina</taxon>
        <taxon>Sordariomycetes</taxon>
        <taxon>Sordariomycetidae</taxon>
        <taxon>Sordariales</taxon>
        <taxon>Chaetomiaceae</taxon>
        <taxon>Chaetomium</taxon>
    </lineage>
</organism>
<evidence type="ECO:0000256" key="3">
    <source>
        <dbReference type="ARBA" id="ARBA00022448"/>
    </source>
</evidence>
<feature type="compositionally biased region" description="Low complexity" evidence="12">
    <location>
        <begin position="884"/>
        <end position="897"/>
    </location>
</feature>
<dbReference type="GO" id="GO:0004571">
    <property type="term" value="F:mannosyl-oligosaccharide 1,2-alpha-mannosidase activity"/>
    <property type="evidence" value="ECO:0007669"/>
    <property type="project" value="InterPro"/>
</dbReference>
<dbReference type="GO" id="GO:0015171">
    <property type="term" value="F:amino acid transmembrane transporter activity"/>
    <property type="evidence" value="ECO:0007669"/>
    <property type="project" value="TreeGrafter"/>
</dbReference>
<dbReference type="EMBL" id="JAUEPN010000001">
    <property type="protein sequence ID" value="KAK3300349.1"/>
    <property type="molecule type" value="Genomic_DNA"/>
</dbReference>
<evidence type="ECO:0000256" key="1">
    <source>
        <dbReference type="ARBA" id="ARBA00004651"/>
    </source>
</evidence>
<comment type="similarity">
    <text evidence="2 11">Belongs to the glycosyl hydrolase 47 family.</text>
</comment>
<accession>A0AAE0LXI1</accession>
<reference evidence="15" key="1">
    <citation type="journal article" date="2023" name="Mol. Phylogenet. Evol.">
        <title>Genome-scale phylogeny and comparative genomics of the fungal order Sordariales.</title>
        <authorList>
            <person name="Hensen N."/>
            <person name="Bonometti L."/>
            <person name="Westerberg I."/>
            <person name="Brannstrom I.O."/>
            <person name="Guillou S."/>
            <person name="Cros-Aarteil S."/>
            <person name="Calhoun S."/>
            <person name="Haridas S."/>
            <person name="Kuo A."/>
            <person name="Mondo S."/>
            <person name="Pangilinan J."/>
            <person name="Riley R."/>
            <person name="LaButti K."/>
            <person name="Andreopoulos B."/>
            <person name="Lipzen A."/>
            <person name="Chen C."/>
            <person name="Yan M."/>
            <person name="Daum C."/>
            <person name="Ng V."/>
            <person name="Clum A."/>
            <person name="Steindorff A."/>
            <person name="Ohm R.A."/>
            <person name="Martin F."/>
            <person name="Silar P."/>
            <person name="Natvig D.O."/>
            <person name="Lalanne C."/>
            <person name="Gautier V."/>
            <person name="Ament-Velasquez S.L."/>
            <person name="Kruys A."/>
            <person name="Hutchinson M.I."/>
            <person name="Powell A.J."/>
            <person name="Barry K."/>
            <person name="Miller A.N."/>
            <person name="Grigoriev I.V."/>
            <person name="Debuchy R."/>
            <person name="Gladieux P."/>
            <person name="Hiltunen Thoren M."/>
            <person name="Johannesson H."/>
        </authorList>
    </citation>
    <scope>NUCLEOTIDE SEQUENCE</scope>
    <source>
        <strain evidence="15">CBS 168.71</strain>
    </source>
</reference>
<evidence type="ECO:0000256" key="12">
    <source>
        <dbReference type="SAM" id="MobiDB-lite"/>
    </source>
</evidence>
<dbReference type="GO" id="GO:0036503">
    <property type="term" value="P:ERAD pathway"/>
    <property type="evidence" value="ECO:0007669"/>
    <property type="project" value="UniProtKB-ARBA"/>
</dbReference>
<dbReference type="PANTHER" id="PTHR43341:SF1">
    <property type="entry name" value="GENERAL AMINO-ACID PERMEASE GAP1"/>
    <property type="match status" value="1"/>
</dbReference>
<keyword evidence="11" id="KW-0326">Glycosidase</keyword>
<name>A0AAE0LXI1_9PEZI</name>
<feature type="transmembrane region" description="Helical" evidence="13">
    <location>
        <begin position="1306"/>
        <end position="1323"/>
    </location>
</feature>
<feature type="transmembrane region" description="Helical" evidence="13">
    <location>
        <begin position="1091"/>
        <end position="1109"/>
    </location>
</feature>